<name>A0A7I8LJQ1_SPIIN</name>
<sequence length="135" mass="15306">MINRLMFMLKLVVHARERDLIVNLILLYICQKLRHTSDRSMKWVVESSPAAVTRRSGKTTTLRLSGGCHPTERSWMEVGRVKRRLFIASTSPFPRVYDHSLPHNRLATGDVEGEWCTCAPIGPSCSSPCSRLLPD</sequence>
<evidence type="ECO:0000313" key="2">
    <source>
        <dbReference type="Proteomes" id="UP000663760"/>
    </source>
</evidence>
<evidence type="ECO:0000313" key="1">
    <source>
        <dbReference type="EMBL" id="CAA7409444.1"/>
    </source>
</evidence>
<keyword evidence="2" id="KW-1185">Reference proteome</keyword>
<gene>
    <name evidence="1" type="ORF">SI8410_16020122</name>
</gene>
<reference evidence="1" key="1">
    <citation type="submission" date="2020-02" db="EMBL/GenBank/DDBJ databases">
        <authorList>
            <person name="Scholz U."/>
            <person name="Mascher M."/>
            <person name="Fiebig A."/>
        </authorList>
    </citation>
    <scope>NUCLEOTIDE SEQUENCE</scope>
</reference>
<dbReference type="AlphaFoldDB" id="A0A7I8LJQ1"/>
<accession>A0A7I8LJQ1</accession>
<organism evidence="1 2">
    <name type="scientific">Spirodela intermedia</name>
    <name type="common">Intermediate duckweed</name>
    <dbReference type="NCBI Taxonomy" id="51605"/>
    <lineage>
        <taxon>Eukaryota</taxon>
        <taxon>Viridiplantae</taxon>
        <taxon>Streptophyta</taxon>
        <taxon>Embryophyta</taxon>
        <taxon>Tracheophyta</taxon>
        <taxon>Spermatophyta</taxon>
        <taxon>Magnoliopsida</taxon>
        <taxon>Liliopsida</taxon>
        <taxon>Araceae</taxon>
        <taxon>Lemnoideae</taxon>
        <taxon>Spirodela</taxon>
    </lineage>
</organism>
<protein>
    <submittedName>
        <fullName evidence="1">Uncharacterized protein</fullName>
    </submittedName>
</protein>
<dbReference type="EMBL" id="LR746279">
    <property type="protein sequence ID" value="CAA7409444.1"/>
    <property type="molecule type" value="Genomic_DNA"/>
</dbReference>
<proteinExistence type="predicted"/>
<dbReference type="Proteomes" id="UP000663760">
    <property type="component" value="Chromosome 16"/>
</dbReference>